<dbReference type="EC" id="2.7.9.1" evidence="3"/>
<dbReference type="EMBL" id="LYOS01000003">
    <property type="protein sequence ID" value="OFV67830.1"/>
    <property type="molecule type" value="Genomic_DNA"/>
</dbReference>
<dbReference type="Gene3D" id="3.20.20.60">
    <property type="entry name" value="Phosphoenolpyruvate-binding domains"/>
    <property type="match status" value="1"/>
</dbReference>
<keyword evidence="15" id="KW-1185">Reference proteome</keyword>
<evidence type="ECO:0000313" key="15">
    <source>
        <dbReference type="Proteomes" id="UP000186940"/>
    </source>
</evidence>
<evidence type="ECO:0000256" key="4">
    <source>
        <dbReference type="ARBA" id="ARBA00022679"/>
    </source>
</evidence>
<keyword evidence="5 10" id="KW-0479">Metal-binding</keyword>
<dbReference type="InterPro" id="IPR002192">
    <property type="entry name" value="PPDK_AMP/ATP-bd"/>
</dbReference>
<dbReference type="InterPro" id="IPR010121">
    <property type="entry name" value="Pyruvate_phosphate_dikinase"/>
</dbReference>
<reference evidence="14" key="1">
    <citation type="submission" date="2016-05" db="EMBL/GenBank/DDBJ databases">
        <title>Microbial consortia oxidize butane by reversing methanogenesis.</title>
        <authorList>
            <person name="Laso-Perez R."/>
            <person name="Richter M."/>
            <person name="Wegener G."/>
            <person name="Musat F."/>
        </authorList>
    </citation>
    <scope>NUCLEOTIDE SEQUENCE [LARGE SCALE GENOMIC DNA]</scope>
    <source>
        <strain evidence="14">BOX2</strain>
    </source>
</reference>
<dbReference type="PROSITE" id="PS00370">
    <property type="entry name" value="PEP_ENZYMES_PHOS_SITE"/>
    <property type="match status" value="1"/>
</dbReference>
<keyword evidence="14" id="KW-0670">Pyruvate</keyword>
<dbReference type="PATRIC" id="fig|1838285.3.peg.1225"/>
<organism evidence="14 15">
    <name type="scientific">Candidatus Syntropharchaeum caldarium</name>
    <dbReference type="NCBI Taxonomy" id="1838285"/>
    <lineage>
        <taxon>Archaea</taxon>
        <taxon>Methanobacteriati</taxon>
        <taxon>Methanobacteriota</taxon>
        <taxon>Stenosarchaea group</taxon>
        <taxon>Methanomicrobia</taxon>
        <taxon>Methanosarcinales</taxon>
        <taxon>ANME-2 cluster</taxon>
        <taxon>Candidatus Syntropharchaeum</taxon>
    </lineage>
</organism>
<dbReference type="PANTHER" id="PTHR22931:SF9">
    <property type="entry name" value="PYRUVATE, PHOSPHATE DIKINASE 1, CHLOROPLASTIC"/>
    <property type="match status" value="1"/>
</dbReference>
<feature type="binding site" evidence="10">
    <location>
        <position position="832"/>
    </location>
    <ligand>
        <name>Mg(2+)</name>
        <dbReference type="ChEBI" id="CHEBI:18420"/>
    </ligand>
</feature>
<comment type="caution">
    <text evidence="14">The sequence shown here is derived from an EMBL/GenBank/DDBJ whole genome shotgun (WGS) entry which is preliminary data.</text>
</comment>
<dbReference type="GO" id="GO:0016301">
    <property type="term" value="F:kinase activity"/>
    <property type="evidence" value="ECO:0007669"/>
    <property type="project" value="UniProtKB-KW"/>
</dbReference>
<gene>
    <name evidence="14" type="ORF">SCAL_001205</name>
</gene>
<dbReference type="InterPro" id="IPR018274">
    <property type="entry name" value="PEP_util_AS"/>
</dbReference>
<dbReference type="Gene3D" id="3.50.30.10">
    <property type="entry name" value="Phosphohistidine domain"/>
    <property type="match status" value="1"/>
</dbReference>
<evidence type="ECO:0000259" key="12">
    <source>
        <dbReference type="Pfam" id="PF01326"/>
    </source>
</evidence>
<dbReference type="SUPFAM" id="SSF56059">
    <property type="entry name" value="Glutathione synthetase ATP-binding domain-like"/>
    <property type="match status" value="1"/>
</dbReference>
<dbReference type="Gene3D" id="3.30.1490.20">
    <property type="entry name" value="ATP-grasp fold, A domain"/>
    <property type="match status" value="1"/>
</dbReference>
<evidence type="ECO:0000256" key="2">
    <source>
        <dbReference type="ARBA" id="ARBA00007837"/>
    </source>
</evidence>
<dbReference type="PIRSF" id="PIRSF000853">
    <property type="entry name" value="PPDK"/>
    <property type="match status" value="1"/>
</dbReference>
<evidence type="ECO:0000256" key="7">
    <source>
        <dbReference type="ARBA" id="ARBA00022777"/>
    </source>
</evidence>
<dbReference type="GO" id="GO:0050242">
    <property type="term" value="F:pyruvate, phosphate dikinase activity"/>
    <property type="evidence" value="ECO:0007669"/>
    <property type="project" value="UniProtKB-EC"/>
</dbReference>
<keyword evidence="7" id="KW-0418">Kinase</keyword>
<dbReference type="InterPro" id="IPR015813">
    <property type="entry name" value="Pyrv/PenolPyrv_kinase-like_dom"/>
</dbReference>
<dbReference type="InterPro" id="IPR000121">
    <property type="entry name" value="PEP_util_C"/>
</dbReference>
<evidence type="ECO:0000259" key="11">
    <source>
        <dbReference type="Pfam" id="PF00391"/>
    </source>
</evidence>
<evidence type="ECO:0000256" key="5">
    <source>
        <dbReference type="ARBA" id="ARBA00022723"/>
    </source>
</evidence>
<protein>
    <recommendedName>
        <fullName evidence="3">pyruvate, phosphate dikinase</fullName>
        <ecNumber evidence="3">2.7.9.1</ecNumber>
    </recommendedName>
</protein>
<dbReference type="GO" id="GO:0046872">
    <property type="term" value="F:metal ion binding"/>
    <property type="evidence" value="ECO:0007669"/>
    <property type="project" value="UniProtKB-KW"/>
</dbReference>
<dbReference type="Gene3D" id="3.30.470.20">
    <property type="entry name" value="ATP-grasp fold, B domain"/>
    <property type="match status" value="1"/>
</dbReference>
<keyword evidence="6" id="KW-0547">Nucleotide-binding</keyword>
<feature type="domain" description="Pyruvate phosphate dikinase AMP/ATP-binding" evidence="12">
    <location>
        <begin position="79"/>
        <end position="314"/>
    </location>
</feature>
<dbReference type="PANTHER" id="PTHR22931">
    <property type="entry name" value="PHOSPHOENOLPYRUVATE DIKINASE-RELATED"/>
    <property type="match status" value="1"/>
</dbReference>
<evidence type="ECO:0000256" key="3">
    <source>
        <dbReference type="ARBA" id="ARBA00011994"/>
    </source>
</evidence>
<keyword evidence="9 10" id="KW-0460">Magnesium</keyword>
<dbReference type="SUPFAM" id="SSF51621">
    <property type="entry name" value="Phosphoenolpyruvate/pyruvate domain"/>
    <property type="match status" value="1"/>
</dbReference>
<accession>A0A1F2P8Z0</accession>
<dbReference type="STRING" id="1838285.SCAL_001205"/>
<dbReference type="SUPFAM" id="SSF52009">
    <property type="entry name" value="Phosphohistidine domain"/>
    <property type="match status" value="1"/>
</dbReference>
<dbReference type="Gene3D" id="1.20.80.30">
    <property type="match status" value="1"/>
</dbReference>
<feature type="domain" description="PEP-utilising enzyme C-terminal" evidence="13">
    <location>
        <begin position="536"/>
        <end position="934"/>
    </location>
</feature>
<sequence>MFITYKIHRFRKGGINMTKFVYLFTEGDGTNKRLLGGKGAGLCDMTQIGLPVPPGFVITTEACLEYSKNGNKLPEGLLDEVKENIKVCEELTGKRFGDVENPLLVSVRSGAAVSMPGMMDTILNLGLNDATVQGLADATGDERFAYDAYRRFIALFCNIALGLDEKEFYDILDDYKKKKGVQYDHELDVESLKSLVKDYKEICRRETKADFPSDVFKQLELAIKAVFESWNGRRAIDYRREFNITEDIANGTAVNICTMVFGNMGNTSATGVLFTRDPSTGENVLYGEYLLNAQGEDVVAGVRTPKPIIELKKEMPAMYDELLKVRKILEERYSEVQDFEFTIEKGKLYILQTRNGKLGPNAWVRTSVDMVKEGLLTKEEAVHRVKPDVIEQLMHRRIDPNDTSTPVAKGIAASPGAATGRAIFDADEADKRGKLAQKVILVRTETKPEDIHGFFAAQGILTSRGGKTSHAAVVARAMGKPCVCGAEEILIDEEAGFARIGDVTIRQDDIITIDGSGGNVFLGEVDMIEPDISDELFTLLNWADEIRKLGVRTNIDTPEDAALAVKFGCEGVGLCRTERMFNLPERLPVIQQMIMAETEDERKSAINKLLPMQREDFIAIFRVMRDLPVTIRLLDPPLHEFLPRTEDIERELQMLLELKAVLNKLEAAPNLTKVLDYRLFEYLPQIQEIICDVIKLEDKELLDMLISSKEHALEKIAAFSEVNPMLGHRGVRIGITYPEIYEMQIRAILEAAVEVAKEGLEVSPEIMVPQVCTAQELKWVHDIVERVASEIEGARGVRVAYKFGTMIEVVRACMRAGRLAEVASFFSFGTNDLTQATFSFSREDAESKFLPLYNERGILQDNPFEILDVRGVGRLMLVTIEWARKTRPDIKIGVCGEQAGEPRSIKFCNSAGIDYVSCSPYRVPIARLAAAHAEIEGDKFDLLYR</sequence>
<keyword evidence="8" id="KW-0067">ATP-binding</keyword>
<proteinExistence type="inferred from homology"/>
<feature type="binding site" evidence="10">
    <location>
        <position position="808"/>
    </location>
    <ligand>
        <name>Mg(2+)</name>
        <dbReference type="ChEBI" id="CHEBI:18420"/>
    </ligand>
</feature>
<evidence type="ECO:0000256" key="6">
    <source>
        <dbReference type="ARBA" id="ARBA00022741"/>
    </source>
</evidence>
<name>A0A1F2P8Z0_9EURY</name>
<dbReference type="NCBIfam" id="TIGR01828">
    <property type="entry name" value="pyru_phos_dikin"/>
    <property type="match status" value="1"/>
</dbReference>
<dbReference type="InterPro" id="IPR013815">
    <property type="entry name" value="ATP_grasp_subdomain_1"/>
</dbReference>
<evidence type="ECO:0000256" key="9">
    <source>
        <dbReference type="ARBA" id="ARBA00022842"/>
    </source>
</evidence>
<dbReference type="Pfam" id="PF01326">
    <property type="entry name" value="PPDK_N"/>
    <property type="match status" value="2"/>
</dbReference>
<dbReference type="Gene3D" id="1.10.189.10">
    <property type="entry name" value="Pyruvate Phosphate Dikinase, domain 2"/>
    <property type="match status" value="1"/>
</dbReference>
<dbReference type="AlphaFoldDB" id="A0A1F2P8Z0"/>
<dbReference type="GO" id="GO:0005524">
    <property type="term" value="F:ATP binding"/>
    <property type="evidence" value="ECO:0007669"/>
    <property type="project" value="UniProtKB-KW"/>
</dbReference>
<dbReference type="Proteomes" id="UP000186940">
    <property type="component" value="Unassembled WGS sequence"/>
</dbReference>
<evidence type="ECO:0000259" key="13">
    <source>
        <dbReference type="Pfam" id="PF02896"/>
    </source>
</evidence>
<evidence type="ECO:0000256" key="8">
    <source>
        <dbReference type="ARBA" id="ARBA00022840"/>
    </source>
</evidence>
<dbReference type="Pfam" id="PF02896">
    <property type="entry name" value="PEP-utilizers_C"/>
    <property type="match status" value="1"/>
</dbReference>
<dbReference type="InterPro" id="IPR008279">
    <property type="entry name" value="PEP-util_enz_mobile_dom"/>
</dbReference>
<dbReference type="Pfam" id="PF00391">
    <property type="entry name" value="PEP-utilizers"/>
    <property type="match status" value="1"/>
</dbReference>
<evidence type="ECO:0000256" key="10">
    <source>
        <dbReference type="PIRSR" id="PIRSR000853-3"/>
    </source>
</evidence>
<feature type="domain" description="Pyruvate phosphate dikinase AMP/ATP-binding" evidence="12">
    <location>
        <begin position="320"/>
        <end position="369"/>
    </location>
</feature>
<evidence type="ECO:0000256" key="1">
    <source>
        <dbReference type="ARBA" id="ARBA00001946"/>
    </source>
</evidence>
<evidence type="ECO:0000313" key="14">
    <source>
        <dbReference type="EMBL" id="OFV67830.1"/>
    </source>
</evidence>
<dbReference type="NCBIfam" id="NF004531">
    <property type="entry name" value="PRK05878.1"/>
    <property type="match status" value="1"/>
</dbReference>
<comment type="similarity">
    <text evidence="2">Belongs to the PEP-utilizing enzyme family.</text>
</comment>
<comment type="cofactor">
    <cofactor evidence="1 10">
        <name>Mg(2+)</name>
        <dbReference type="ChEBI" id="CHEBI:18420"/>
    </cofactor>
</comment>
<keyword evidence="4 14" id="KW-0808">Transferase</keyword>
<feature type="domain" description="PEP-utilising enzyme mobile" evidence="11">
    <location>
        <begin position="437"/>
        <end position="518"/>
    </location>
</feature>
<dbReference type="InterPro" id="IPR040442">
    <property type="entry name" value="Pyrv_kinase-like_dom_sf"/>
</dbReference>
<dbReference type="InterPro" id="IPR036637">
    <property type="entry name" value="Phosphohistidine_dom_sf"/>
</dbReference>